<organism evidence="2 3">
    <name type="scientific">Fistulina hepatica ATCC 64428</name>
    <dbReference type="NCBI Taxonomy" id="1128425"/>
    <lineage>
        <taxon>Eukaryota</taxon>
        <taxon>Fungi</taxon>
        <taxon>Dikarya</taxon>
        <taxon>Basidiomycota</taxon>
        <taxon>Agaricomycotina</taxon>
        <taxon>Agaricomycetes</taxon>
        <taxon>Agaricomycetidae</taxon>
        <taxon>Agaricales</taxon>
        <taxon>Fistulinaceae</taxon>
        <taxon>Fistulina</taxon>
    </lineage>
</organism>
<feature type="region of interest" description="Disordered" evidence="1">
    <location>
        <begin position="1"/>
        <end position="22"/>
    </location>
</feature>
<sequence>MSTLAEPSGSCPSSRPMSTQQVWRPDDIVIAEPSPDEQALSTLRNLARLATVAAIEDADRLLQTLQPSRKHGFMTKTRLVNRDATAQWANVSYLDAAGCRLKNLQDFHAMIDFSLETADLSWIESFNGAIAVWLRRFDDEQVVQENLQSLERPGSLCPLQAELRRPKDHPFHAHPNVANFVRWAYTISSSSALTAIGEIRSVILFRERNLFEHEYVFMEFGGPCIASSFVIVERAAQLQTWGERLPFGSVGPILSGACAPLRETITINRSRERMLTARCAATEFVSLLIPQDMSVHPNDWGAHMLVTTRPLASASFYWQHRSVTPEVLRRELDRNPFGGRSLSSGDVMILAEQQLSSAGTLRGDFALVSLRSVEIMLRQASKDIHRRDDYEDRILDCWRLQMAVVHTSGELSVPRPELALDSARARLQGATDVDRIQPFTDVAVRLALTLGREAVDEVVETILRVWQRLARATRASLGYNNLKKISRELSRVALFLIGIGRRPQDPPYIFPDSAVKVAEKGKALASEYGMHPLGTMSVAAESLLSTSFAESILVTLSARPSAPSYQLRVNIRFSAHLIDHALPRKYLVSASRPGVLHMSDDEAVLLCEQACLMAAEAAEILERMRNDMSAQPFSNLTLNAASALRVHAYSLWHATVCCASAADEGDERRRKRAVVLGATEKAEKAFRNLLYNSPEALRYVTLPVLADVCVRLPVKFRARMVVSR</sequence>
<proteinExistence type="predicted"/>
<dbReference type="AlphaFoldDB" id="A0A0D7A385"/>
<evidence type="ECO:0000313" key="2">
    <source>
        <dbReference type="EMBL" id="KIY45288.1"/>
    </source>
</evidence>
<accession>A0A0D7A385</accession>
<gene>
    <name evidence="2" type="ORF">FISHEDRAFT_76781</name>
</gene>
<protein>
    <submittedName>
        <fullName evidence="2">Uncharacterized protein</fullName>
    </submittedName>
</protein>
<evidence type="ECO:0000256" key="1">
    <source>
        <dbReference type="SAM" id="MobiDB-lite"/>
    </source>
</evidence>
<dbReference type="EMBL" id="KN882059">
    <property type="protein sequence ID" value="KIY45288.1"/>
    <property type="molecule type" value="Genomic_DNA"/>
</dbReference>
<evidence type="ECO:0000313" key="3">
    <source>
        <dbReference type="Proteomes" id="UP000054144"/>
    </source>
</evidence>
<reference evidence="2 3" key="1">
    <citation type="journal article" date="2015" name="Fungal Genet. Biol.">
        <title>Evolution of novel wood decay mechanisms in Agaricales revealed by the genome sequences of Fistulina hepatica and Cylindrobasidium torrendii.</title>
        <authorList>
            <person name="Floudas D."/>
            <person name="Held B.W."/>
            <person name="Riley R."/>
            <person name="Nagy L.G."/>
            <person name="Koehler G."/>
            <person name="Ransdell A.S."/>
            <person name="Younus H."/>
            <person name="Chow J."/>
            <person name="Chiniquy J."/>
            <person name="Lipzen A."/>
            <person name="Tritt A."/>
            <person name="Sun H."/>
            <person name="Haridas S."/>
            <person name="LaButti K."/>
            <person name="Ohm R.A."/>
            <person name="Kues U."/>
            <person name="Blanchette R.A."/>
            <person name="Grigoriev I.V."/>
            <person name="Minto R.E."/>
            <person name="Hibbett D.S."/>
        </authorList>
    </citation>
    <scope>NUCLEOTIDE SEQUENCE [LARGE SCALE GENOMIC DNA]</scope>
    <source>
        <strain evidence="2 3">ATCC 64428</strain>
    </source>
</reference>
<dbReference type="Proteomes" id="UP000054144">
    <property type="component" value="Unassembled WGS sequence"/>
</dbReference>
<name>A0A0D7A385_9AGAR</name>
<dbReference type="OrthoDB" id="3270211at2759"/>
<keyword evidence="3" id="KW-1185">Reference proteome</keyword>